<name>A0A8T8I014_9PSEU</name>
<reference evidence="1" key="1">
    <citation type="submission" date="2021-04" db="EMBL/GenBank/DDBJ databases">
        <title>Saccharothrix algeriensis WGS.</title>
        <authorList>
            <person name="Stuskova K."/>
            <person name="Hakalova E."/>
            <person name="Tebbal A.B."/>
            <person name="Eichmeier A."/>
        </authorList>
    </citation>
    <scope>NUCLEOTIDE SEQUENCE</scope>
    <source>
        <strain evidence="1">NRRL B-24137</strain>
    </source>
</reference>
<dbReference type="Proteomes" id="UP000671828">
    <property type="component" value="Chromosome"/>
</dbReference>
<proteinExistence type="predicted"/>
<dbReference type="EMBL" id="CP072788">
    <property type="protein sequence ID" value="QTR03830.1"/>
    <property type="molecule type" value="Genomic_DNA"/>
</dbReference>
<sequence>MSDGLVLRTAEPQYLDQIGALLAERGEPEDAVDHRLVVEDPDAGWEACADLWMPHAPALWRWLVARGGSAQWLVERDGVPVGTGRSTPPEEGVQPREVAAVDADAVHALLAHTGATSANERPGTVAGRALEPFLRPALEPFLGPAAGDANSYYVLAGATPVLVHNSGGAWKEVVPDSFGSFEQARDKAVGFTARVNGEVKRFGMDHNPVKGFHIDMKVGEGDSARKWAVPRSGTEDDFAKMLGGNP</sequence>
<gene>
    <name evidence="1" type="ORF">J7S33_01975</name>
</gene>
<evidence type="ECO:0000313" key="1">
    <source>
        <dbReference type="EMBL" id="QTR03830.1"/>
    </source>
</evidence>
<dbReference type="AlphaFoldDB" id="A0A8T8I014"/>
<protein>
    <submittedName>
        <fullName evidence="1">Uncharacterized protein</fullName>
    </submittedName>
</protein>
<accession>A0A8T8I014</accession>
<evidence type="ECO:0000313" key="2">
    <source>
        <dbReference type="Proteomes" id="UP000671828"/>
    </source>
</evidence>
<organism evidence="1 2">
    <name type="scientific">Saccharothrix algeriensis</name>
    <dbReference type="NCBI Taxonomy" id="173560"/>
    <lineage>
        <taxon>Bacteria</taxon>
        <taxon>Bacillati</taxon>
        <taxon>Actinomycetota</taxon>
        <taxon>Actinomycetes</taxon>
        <taxon>Pseudonocardiales</taxon>
        <taxon>Pseudonocardiaceae</taxon>
        <taxon>Saccharothrix</taxon>
    </lineage>
</organism>